<name>A0ABQ0CXE4_9HYPO</name>
<feature type="transmembrane region" description="Helical" evidence="6">
    <location>
        <begin position="207"/>
        <end position="226"/>
    </location>
</feature>
<feature type="transmembrane region" description="Helical" evidence="6">
    <location>
        <begin position="115"/>
        <end position="132"/>
    </location>
</feature>
<dbReference type="PROSITE" id="PS50850">
    <property type="entry name" value="MFS"/>
    <property type="match status" value="1"/>
</dbReference>
<dbReference type="PANTHER" id="PTHR43791:SF103">
    <property type="entry name" value="MAJOR FACILITATOR SUPERFAMILY (MFS) PROFILE DOMAIN-CONTAINING PROTEIN-RELATED"/>
    <property type="match status" value="1"/>
</dbReference>
<feature type="domain" description="Major facilitator superfamily (MFS) profile" evidence="7">
    <location>
        <begin position="48"/>
        <end position="458"/>
    </location>
</feature>
<keyword evidence="3 6" id="KW-0812">Transmembrane</keyword>
<keyword evidence="9" id="KW-1185">Reference proteome</keyword>
<sequence length="498" mass="55603">MAAQKNPEIQHDKGVVQTKHANFEENLAGTLLSPEEEKRLLRKIDLWLLPVMAMSYLFQLLDKTALASTAIMGIQADLHLKESEYSWASAIYYFGYLVASYPVAMLMVRWKVGKVIAVCVFSWGVVFMLTATCFNEKGLLANRFFLGVFESGLAPGLTVIVSMWYKRSEQPLRHAVWFLGNTGGGIFGSLILYAISHIHTIQPWKGVFVIFGTATIAWSVGVFLLLPDTPMTAWFLSVEDRKKAVFRVKENMTGIKNDKVKRAQIAEALLDVKSWLIVASQLAANIPNGAVSTFSIIVIQGFGFSTFETLLLSSVSYVLMIVLVLISTGGSSYFRNSRTYFMAFNLFISVAGTAMVRYVPENQKWTRFAGTVLSGGFAANFPLIMSLQSGNFGGFTKKTTVNAMSFVAYCGGNIIGPQLFLKKEAPVYKSGFLALMVCLAFGFALCWVTRFYLMWENRRRDRLASADEVAAFEEARRGVMVNLTDLTDKEIPHFRYVY</sequence>
<feature type="transmembrane region" description="Helical" evidence="6">
    <location>
        <begin position="365"/>
        <end position="387"/>
    </location>
</feature>
<feature type="transmembrane region" description="Helical" evidence="6">
    <location>
        <begin position="432"/>
        <end position="453"/>
    </location>
</feature>
<feature type="transmembrane region" description="Helical" evidence="6">
    <location>
        <begin position="399"/>
        <end position="420"/>
    </location>
</feature>
<dbReference type="InterPro" id="IPR011701">
    <property type="entry name" value="MFS"/>
</dbReference>
<dbReference type="EMBL" id="BAAFGZ010000359">
    <property type="protein sequence ID" value="GAB0138110.1"/>
    <property type="molecule type" value="Genomic_DNA"/>
</dbReference>
<reference evidence="9" key="1">
    <citation type="submission" date="2024-06" db="EMBL/GenBank/DDBJ databases">
        <title>Draft Genome Sequences of Epichloe bromicola Strains Isolated from Elymus ciliaris.</title>
        <authorList>
            <consortium name="Epichloe bromicola genome sequencing consortium"/>
            <person name="Miura A."/>
            <person name="Imano S."/>
            <person name="Ashida A."/>
            <person name="Sato I."/>
            <person name="Chiba S."/>
            <person name="Tanaka A."/>
            <person name="Camagna M."/>
            <person name="Takemoto D."/>
        </authorList>
    </citation>
    <scope>NUCLEOTIDE SEQUENCE [LARGE SCALE GENOMIC DNA]</scope>
    <source>
        <strain evidence="9">DP</strain>
    </source>
</reference>
<evidence type="ECO:0000256" key="4">
    <source>
        <dbReference type="ARBA" id="ARBA00022989"/>
    </source>
</evidence>
<gene>
    <name evidence="8" type="primary">g6354</name>
    <name evidence="8" type="ORF">EsDP_00006354</name>
</gene>
<evidence type="ECO:0000256" key="5">
    <source>
        <dbReference type="ARBA" id="ARBA00023136"/>
    </source>
</evidence>
<evidence type="ECO:0000313" key="9">
    <source>
        <dbReference type="Proteomes" id="UP001562357"/>
    </source>
</evidence>
<accession>A0ABQ0CXE4</accession>
<dbReference type="Proteomes" id="UP001562357">
    <property type="component" value="Unassembled WGS sequence"/>
</dbReference>
<protein>
    <submittedName>
        <fullName evidence="8">Major facilitator superfamily protein homeolog p</fullName>
    </submittedName>
</protein>
<feature type="transmembrane region" description="Helical" evidence="6">
    <location>
        <begin position="176"/>
        <end position="195"/>
    </location>
</feature>
<evidence type="ECO:0000256" key="1">
    <source>
        <dbReference type="ARBA" id="ARBA00004141"/>
    </source>
</evidence>
<organism evidence="8 9">
    <name type="scientific">Epichloe bromicola</name>
    <dbReference type="NCBI Taxonomy" id="79588"/>
    <lineage>
        <taxon>Eukaryota</taxon>
        <taxon>Fungi</taxon>
        <taxon>Dikarya</taxon>
        <taxon>Ascomycota</taxon>
        <taxon>Pezizomycotina</taxon>
        <taxon>Sordariomycetes</taxon>
        <taxon>Hypocreomycetidae</taxon>
        <taxon>Hypocreales</taxon>
        <taxon>Clavicipitaceae</taxon>
        <taxon>Epichloe</taxon>
    </lineage>
</organism>
<proteinExistence type="predicted"/>
<dbReference type="Pfam" id="PF07690">
    <property type="entry name" value="MFS_1"/>
    <property type="match status" value="1"/>
</dbReference>
<feature type="transmembrane region" description="Helical" evidence="6">
    <location>
        <begin position="340"/>
        <end position="359"/>
    </location>
</feature>
<feature type="transmembrane region" description="Helical" evidence="6">
    <location>
        <begin position="144"/>
        <end position="164"/>
    </location>
</feature>
<evidence type="ECO:0000256" key="3">
    <source>
        <dbReference type="ARBA" id="ARBA00022692"/>
    </source>
</evidence>
<keyword evidence="2" id="KW-0813">Transport</keyword>
<dbReference type="InterPro" id="IPR020846">
    <property type="entry name" value="MFS_dom"/>
</dbReference>
<dbReference type="PANTHER" id="PTHR43791">
    <property type="entry name" value="PERMEASE-RELATED"/>
    <property type="match status" value="1"/>
</dbReference>
<dbReference type="InterPro" id="IPR036259">
    <property type="entry name" value="MFS_trans_sf"/>
</dbReference>
<feature type="transmembrane region" description="Helical" evidence="6">
    <location>
        <begin position="90"/>
        <end position="108"/>
    </location>
</feature>
<evidence type="ECO:0000259" key="7">
    <source>
        <dbReference type="PROSITE" id="PS50850"/>
    </source>
</evidence>
<evidence type="ECO:0000256" key="6">
    <source>
        <dbReference type="SAM" id="Phobius"/>
    </source>
</evidence>
<comment type="caution">
    <text evidence="8">The sequence shown here is derived from an EMBL/GenBank/DDBJ whole genome shotgun (WGS) entry which is preliminary data.</text>
</comment>
<evidence type="ECO:0000256" key="2">
    <source>
        <dbReference type="ARBA" id="ARBA00022448"/>
    </source>
</evidence>
<comment type="subcellular location">
    <subcellularLocation>
        <location evidence="1">Membrane</location>
        <topology evidence="1">Multi-pass membrane protein</topology>
    </subcellularLocation>
</comment>
<keyword evidence="5 6" id="KW-0472">Membrane</keyword>
<dbReference type="SUPFAM" id="SSF103473">
    <property type="entry name" value="MFS general substrate transporter"/>
    <property type="match status" value="1"/>
</dbReference>
<evidence type="ECO:0000313" key="8">
    <source>
        <dbReference type="EMBL" id="GAB0138110.1"/>
    </source>
</evidence>
<keyword evidence="4 6" id="KW-1133">Transmembrane helix</keyword>
<feature type="transmembrane region" description="Helical" evidence="6">
    <location>
        <begin position="310"/>
        <end position="328"/>
    </location>
</feature>
<dbReference type="Gene3D" id="1.20.1250.20">
    <property type="entry name" value="MFS general substrate transporter like domains"/>
    <property type="match status" value="1"/>
</dbReference>